<evidence type="ECO:0000313" key="1">
    <source>
        <dbReference type="EMBL" id="OJJ30366.1"/>
    </source>
</evidence>
<protein>
    <recommendedName>
        <fullName evidence="3">Phosphoglycerate mutase</fullName>
    </recommendedName>
</protein>
<proteinExistence type="predicted"/>
<dbReference type="GO" id="GO:0050278">
    <property type="term" value="F:sedoheptulose-bisphosphatase activity"/>
    <property type="evidence" value="ECO:0007669"/>
    <property type="project" value="TreeGrafter"/>
</dbReference>
<reference evidence="2" key="1">
    <citation type="journal article" date="2017" name="Genome Biol.">
        <title>Comparative genomics reveals high biological diversity and specific adaptations in the industrially and medically important fungal genus Aspergillus.</title>
        <authorList>
            <person name="de Vries R.P."/>
            <person name="Riley R."/>
            <person name="Wiebenga A."/>
            <person name="Aguilar-Osorio G."/>
            <person name="Amillis S."/>
            <person name="Uchima C.A."/>
            <person name="Anderluh G."/>
            <person name="Asadollahi M."/>
            <person name="Askin M."/>
            <person name="Barry K."/>
            <person name="Battaglia E."/>
            <person name="Bayram O."/>
            <person name="Benocci T."/>
            <person name="Braus-Stromeyer S.A."/>
            <person name="Caldana C."/>
            <person name="Canovas D."/>
            <person name="Cerqueira G.C."/>
            <person name="Chen F."/>
            <person name="Chen W."/>
            <person name="Choi C."/>
            <person name="Clum A."/>
            <person name="Dos Santos R.A."/>
            <person name="Damasio A.R."/>
            <person name="Diallinas G."/>
            <person name="Emri T."/>
            <person name="Fekete E."/>
            <person name="Flipphi M."/>
            <person name="Freyberg S."/>
            <person name="Gallo A."/>
            <person name="Gournas C."/>
            <person name="Habgood R."/>
            <person name="Hainaut M."/>
            <person name="Harispe M.L."/>
            <person name="Henrissat B."/>
            <person name="Hilden K.S."/>
            <person name="Hope R."/>
            <person name="Hossain A."/>
            <person name="Karabika E."/>
            <person name="Karaffa L."/>
            <person name="Karanyi Z."/>
            <person name="Krasevec N."/>
            <person name="Kuo A."/>
            <person name="Kusch H."/>
            <person name="LaButti K."/>
            <person name="Lagendijk E.L."/>
            <person name="Lapidus A."/>
            <person name="Levasseur A."/>
            <person name="Lindquist E."/>
            <person name="Lipzen A."/>
            <person name="Logrieco A.F."/>
            <person name="MacCabe A."/>
            <person name="Maekelae M.R."/>
            <person name="Malavazi I."/>
            <person name="Melin P."/>
            <person name="Meyer V."/>
            <person name="Mielnichuk N."/>
            <person name="Miskei M."/>
            <person name="Molnar A.P."/>
            <person name="Mule G."/>
            <person name="Ngan C.Y."/>
            <person name="Orejas M."/>
            <person name="Orosz E."/>
            <person name="Ouedraogo J.P."/>
            <person name="Overkamp K.M."/>
            <person name="Park H.-S."/>
            <person name="Perrone G."/>
            <person name="Piumi F."/>
            <person name="Punt P.J."/>
            <person name="Ram A.F."/>
            <person name="Ramon A."/>
            <person name="Rauscher S."/>
            <person name="Record E."/>
            <person name="Riano-Pachon D.M."/>
            <person name="Robert V."/>
            <person name="Roehrig J."/>
            <person name="Ruller R."/>
            <person name="Salamov A."/>
            <person name="Salih N.S."/>
            <person name="Samson R.A."/>
            <person name="Sandor E."/>
            <person name="Sanguinetti M."/>
            <person name="Schuetze T."/>
            <person name="Sepcic K."/>
            <person name="Shelest E."/>
            <person name="Sherlock G."/>
            <person name="Sophianopoulou V."/>
            <person name="Squina F.M."/>
            <person name="Sun H."/>
            <person name="Susca A."/>
            <person name="Todd R.B."/>
            <person name="Tsang A."/>
            <person name="Unkles S.E."/>
            <person name="van de Wiele N."/>
            <person name="van Rossen-Uffink D."/>
            <person name="Oliveira J.V."/>
            <person name="Vesth T.C."/>
            <person name="Visser J."/>
            <person name="Yu J.-H."/>
            <person name="Zhou M."/>
            <person name="Andersen M.R."/>
            <person name="Archer D.B."/>
            <person name="Baker S.E."/>
            <person name="Benoit I."/>
            <person name="Brakhage A.A."/>
            <person name="Braus G.H."/>
            <person name="Fischer R."/>
            <person name="Frisvad J.C."/>
            <person name="Goldman G.H."/>
            <person name="Houbraken J."/>
            <person name="Oakley B."/>
            <person name="Pocsi I."/>
            <person name="Scazzocchio C."/>
            <person name="Seiboth B."/>
            <person name="vanKuyk P.A."/>
            <person name="Wortman J."/>
            <person name="Dyer P.S."/>
            <person name="Grigoriev I.V."/>
        </authorList>
    </citation>
    <scope>NUCLEOTIDE SEQUENCE [LARGE SCALE GENOMIC DNA]</scope>
    <source>
        <strain evidence="2">DTO 134E9</strain>
    </source>
</reference>
<sequence length="257" mass="28644">MSARIFLIRHGETDWSLGGKHTSYSDIPLSKAGEKQVEDTRNLVIGEGKLIDPRTISRIYVSAKQRTRRTVEILGLGVHNHQHFYDRATQSTQTTAIAPTKGQVAEATIQVTPWLQEWDYGEYEGMTISDVHRVRNQQGLDKDRQWSIWEDGCPGGESPQQVSDRLDNLIHEIRSVIESTAASWPGGQVVAHAAEEPRDVVCIGHGHILAGLALRWAGQPLRNGMRLLMEPGGVAVLGFEHDDLKQPAILLGRRLLR</sequence>
<dbReference type="CDD" id="cd07067">
    <property type="entry name" value="HP_PGM_like"/>
    <property type="match status" value="1"/>
</dbReference>
<dbReference type="EMBL" id="KV878217">
    <property type="protein sequence ID" value="OJJ30366.1"/>
    <property type="molecule type" value="Genomic_DNA"/>
</dbReference>
<gene>
    <name evidence="1" type="ORF">ASPWEDRAFT_45931</name>
</gene>
<dbReference type="PANTHER" id="PTHR48100:SF15">
    <property type="entry name" value="SEDOHEPTULOSE 1,7-BISPHOSPHATASE"/>
    <property type="match status" value="1"/>
</dbReference>
<dbReference type="InterPro" id="IPR050275">
    <property type="entry name" value="PGM_Phosphatase"/>
</dbReference>
<dbReference type="Proteomes" id="UP000184383">
    <property type="component" value="Unassembled WGS sequence"/>
</dbReference>
<dbReference type="Gene3D" id="3.40.50.1240">
    <property type="entry name" value="Phosphoglycerate mutase-like"/>
    <property type="match status" value="1"/>
</dbReference>
<name>A0A1L9R619_ASPWE</name>
<keyword evidence="2" id="KW-1185">Reference proteome</keyword>
<evidence type="ECO:0000313" key="2">
    <source>
        <dbReference type="Proteomes" id="UP000184383"/>
    </source>
</evidence>
<organism evidence="1 2">
    <name type="scientific">Aspergillus wentii DTO 134E9</name>
    <dbReference type="NCBI Taxonomy" id="1073089"/>
    <lineage>
        <taxon>Eukaryota</taxon>
        <taxon>Fungi</taxon>
        <taxon>Dikarya</taxon>
        <taxon>Ascomycota</taxon>
        <taxon>Pezizomycotina</taxon>
        <taxon>Eurotiomycetes</taxon>
        <taxon>Eurotiomycetidae</taxon>
        <taxon>Eurotiales</taxon>
        <taxon>Aspergillaceae</taxon>
        <taxon>Aspergillus</taxon>
        <taxon>Aspergillus subgen. Cremei</taxon>
    </lineage>
</organism>
<dbReference type="RefSeq" id="XP_040684043.1">
    <property type="nucleotide sequence ID" value="XM_040836659.1"/>
</dbReference>
<dbReference type="InterPro" id="IPR029033">
    <property type="entry name" value="His_PPase_superfam"/>
</dbReference>
<dbReference type="OrthoDB" id="4818801at2759"/>
<dbReference type="GO" id="GO:0046390">
    <property type="term" value="P:ribose phosphate biosynthetic process"/>
    <property type="evidence" value="ECO:0007669"/>
    <property type="project" value="TreeGrafter"/>
</dbReference>
<dbReference type="Pfam" id="PF00300">
    <property type="entry name" value="His_Phos_1"/>
    <property type="match status" value="2"/>
</dbReference>
<accession>A0A1L9R619</accession>
<dbReference type="GeneID" id="63752507"/>
<dbReference type="VEuPathDB" id="FungiDB:ASPWEDRAFT_45931"/>
<dbReference type="STRING" id="1073089.A0A1L9R619"/>
<dbReference type="SUPFAM" id="SSF53254">
    <property type="entry name" value="Phosphoglycerate mutase-like"/>
    <property type="match status" value="1"/>
</dbReference>
<dbReference type="SMART" id="SM00855">
    <property type="entry name" value="PGAM"/>
    <property type="match status" value="1"/>
</dbReference>
<dbReference type="AlphaFoldDB" id="A0A1L9R619"/>
<dbReference type="InterPro" id="IPR013078">
    <property type="entry name" value="His_Pase_superF_clade-1"/>
</dbReference>
<evidence type="ECO:0008006" key="3">
    <source>
        <dbReference type="Google" id="ProtNLM"/>
    </source>
</evidence>
<dbReference type="PANTHER" id="PTHR48100">
    <property type="entry name" value="BROAD-SPECIFICITY PHOSPHATASE YOR283W-RELATED"/>
    <property type="match status" value="1"/>
</dbReference>